<dbReference type="AlphaFoldDB" id="A0A2U1Q472"/>
<dbReference type="PANTHER" id="PTHR12821">
    <property type="entry name" value="BYSTIN"/>
    <property type="match status" value="1"/>
</dbReference>
<evidence type="ECO:0000313" key="3">
    <source>
        <dbReference type="Proteomes" id="UP000245207"/>
    </source>
</evidence>
<organism evidence="2 3">
    <name type="scientific">Artemisia annua</name>
    <name type="common">Sweet wormwood</name>
    <dbReference type="NCBI Taxonomy" id="35608"/>
    <lineage>
        <taxon>Eukaryota</taxon>
        <taxon>Viridiplantae</taxon>
        <taxon>Streptophyta</taxon>
        <taxon>Embryophyta</taxon>
        <taxon>Tracheophyta</taxon>
        <taxon>Spermatophyta</taxon>
        <taxon>Magnoliopsida</taxon>
        <taxon>eudicotyledons</taxon>
        <taxon>Gunneridae</taxon>
        <taxon>Pentapetalae</taxon>
        <taxon>asterids</taxon>
        <taxon>campanulids</taxon>
        <taxon>Asterales</taxon>
        <taxon>Asteraceae</taxon>
        <taxon>Asteroideae</taxon>
        <taxon>Anthemideae</taxon>
        <taxon>Artemisiinae</taxon>
        <taxon>Artemisia</taxon>
    </lineage>
</organism>
<accession>A0A2U1Q472</accession>
<keyword evidence="3" id="KW-1185">Reference proteome</keyword>
<dbReference type="Proteomes" id="UP000245207">
    <property type="component" value="Unassembled WGS sequence"/>
</dbReference>
<dbReference type="GO" id="GO:0030515">
    <property type="term" value="F:snoRNA binding"/>
    <property type="evidence" value="ECO:0007669"/>
    <property type="project" value="TreeGrafter"/>
</dbReference>
<dbReference type="GO" id="GO:0030688">
    <property type="term" value="C:preribosome, small subunit precursor"/>
    <property type="evidence" value="ECO:0007669"/>
    <property type="project" value="TreeGrafter"/>
</dbReference>
<dbReference type="InterPro" id="IPR007955">
    <property type="entry name" value="Bystin"/>
</dbReference>
<protein>
    <submittedName>
        <fullName evidence="2">Bystin</fullName>
    </submittedName>
</protein>
<gene>
    <name evidence="2" type="ORF">CTI12_AA077650</name>
</gene>
<dbReference type="Pfam" id="PF05291">
    <property type="entry name" value="Bystin"/>
    <property type="match status" value="1"/>
</dbReference>
<dbReference type="GO" id="GO:0005737">
    <property type="term" value="C:cytoplasm"/>
    <property type="evidence" value="ECO:0007669"/>
    <property type="project" value="TreeGrafter"/>
</dbReference>
<dbReference type="GO" id="GO:0006364">
    <property type="term" value="P:rRNA processing"/>
    <property type="evidence" value="ECO:0007669"/>
    <property type="project" value="TreeGrafter"/>
</dbReference>
<name>A0A2U1Q472_ARTAN</name>
<dbReference type="GO" id="GO:0005730">
    <property type="term" value="C:nucleolus"/>
    <property type="evidence" value="ECO:0007669"/>
    <property type="project" value="TreeGrafter"/>
</dbReference>
<comment type="similarity">
    <text evidence="1">Belongs to the bystin family.</text>
</comment>
<sequence>MAAKMEYGGTTSYFIKLLVEKKYALSYRVVDAMVSHFMRFCEDFRYNYELTVEQKDAIGYLLKKQRHKLVTPEILRELQSSRNHGEKEDDRSLKIFELRGAVGTGFNISSGEDIEATGAENDYEIAYILH</sequence>
<reference evidence="2 3" key="1">
    <citation type="journal article" date="2018" name="Mol. Plant">
        <title>The genome of Artemisia annua provides insight into the evolution of Asteraceae family and artemisinin biosynthesis.</title>
        <authorList>
            <person name="Shen Q."/>
            <person name="Zhang L."/>
            <person name="Liao Z."/>
            <person name="Wang S."/>
            <person name="Yan T."/>
            <person name="Shi P."/>
            <person name="Liu M."/>
            <person name="Fu X."/>
            <person name="Pan Q."/>
            <person name="Wang Y."/>
            <person name="Lv Z."/>
            <person name="Lu X."/>
            <person name="Zhang F."/>
            <person name="Jiang W."/>
            <person name="Ma Y."/>
            <person name="Chen M."/>
            <person name="Hao X."/>
            <person name="Li L."/>
            <person name="Tang Y."/>
            <person name="Lv G."/>
            <person name="Zhou Y."/>
            <person name="Sun X."/>
            <person name="Brodelius P.E."/>
            <person name="Rose J.K.C."/>
            <person name="Tang K."/>
        </authorList>
    </citation>
    <scope>NUCLEOTIDE SEQUENCE [LARGE SCALE GENOMIC DNA]</scope>
    <source>
        <strain evidence="3">cv. Huhao1</strain>
        <tissue evidence="2">Leaf</tissue>
    </source>
</reference>
<dbReference type="OrthoDB" id="2192561at2759"/>
<dbReference type="EMBL" id="PKPP01000438">
    <property type="protein sequence ID" value="PWA92763.1"/>
    <property type="molecule type" value="Genomic_DNA"/>
</dbReference>
<evidence type="ECO:0000313" key="2">
    <source>
        <dbReference type="EMBL" id="PWA92763.1"/>
    </source>
</evidence>
<proteinExistence type="inferred from homology"/>
<evidence type="ECO:0000256" key="1">
    <source>
        <dbReference type="ARBA" id="ARBA00007114"/>
    </source>
</evidence>
<dbReference type="STRING" id="35608.A0A2U1Q472"/>
<comment type="caution">
    <text evidence="2">The sequence shown here is derived from an EMBL/GenBank/DDBJ whole genome shotgun (WGS) entry which is preliminary data.</text>
</comment>
<dbReference type="PANTHER" id="PTHR12821:SF0">
    <property type="entry name" value="BYSTIN"/>
    <property type="match status" value="1"/>
</dbReference>